<dbReference type="Pfam" id="PF08204">
    <property type="entry name" value="V-set_CD47"/>
    <property type="match status" value="1"/>
</dbReference>
<organism evidence="3 4">
    <name type="scientific">Pseudolycoriella hygida</name>
    <dbReference type="NCBI Taxonomy" id="35572"/>
    <lineage>
        <taxon>Eukaryota</taxon>
        <taxon>Metazoa</taxon>
        <taxon>Ecdysozoa</taxon>
        <taxon>Arthropoda</taxon>
        <taxon>Hexapoda</taxon>
        <taxon>Insecta</taxon>
        <taxon>Pterygota</taxon>
        <taxon>Neoptera</taxon>
        <taxon>Endopterygota</taxon>
        <taxon>Diptera</taxon>
        <taxon>Nematocera</taxon>
        <taxon>Sciaroidea</taxon>
        <taxon>Sciaridae</taxon>
        <taxon>Pseudolycoriella</taxon>
    </lineage>
</organism>
<evidence type="ECO:0000313" key="4">
    <source>
        <dbReference type="Proteomes" id="UP001151699"/>
    </source>
</evidence>
<dbReference type="SUPFAM" id="SSF48726">
    <property type="entry name" value="Immunoglobulin"/>
    <property type="match status" value="1"/>
</dbReference>
<dbReference type="InterPro" id="IPR007110">
    <property type="entry name" value="Ig-like_dom"/>
</dbReference>
<gene>
    <name evidence="3" type="ORF">Bhyg_17419</name>
</gene>
<evidence type="ECO:0000256" key="1">
    <source>
        <dbReference type="SAM" id="SignalP"/>
    </source>
</evidence>
<name>A0A9Q0MLR2_9DIPT</name>
<evidence type="ECO:0000313" key="3">
    <source>
        <dbReference type="EMBL" id="KAJ6633616.1"/>
    </source>
</evidence>
<dbReference type="EMBL" id="WJQU01001847">
    <property type="protein sequence ID" value="KAJ6633616.1"/>
    <property type="molecule type" value="Genomic_DNA"/>
</dbReference>
<dbReference type="PANTHER" id="PTHR21261">
    <property type="entry name" value="BEAT PROTEIN"/>
    <property type="match status" value="1"/>
</dbReference>
<feature type="signal peptide" evidence="1">
    <location>
        <begin position="1"/>
        <end position="20"/>
    </location>
</feature>
<feature type="domain" description="Ig-like" evidence="2">
    <location>
        <begin position="29"/>
        <end position="136"/>
    </location>
</feature>
<dbReference type="InterPro" id="IPR036179">
    <property type="entry name" value="Ig-like_dom_sf"/>
</dbReference>
<proteinExistence type="predicted"/>
<reference evidence="3" key="1">
    <citation type="submission" date="2022-07" db="EMBL/GenBank/DDBJ databases">
        <authorList>
            <person name="Trinca V."/>
            <person name="Uliana J.V.C."/>
            <person name="Torres T.T."/>
            <person name="Ward R.J."/>
            <person name="Monesi N."/>
        </authorList>
    </citation>
    <scope>NUCLEOTIDE SEQUENCE</scope>
    <source>
        <strain evidence="3">HSMRA1968</strain>
        <tissue evidence="3">Whole embryos</tissue>
    </source>
</reference>
<feature type="chain" id="PRO_5040153016" description="Ig-like domain-containing protein" evidence="1">
    <location>
        <begin position="21"/>
        <end position="206"/>
    </location>
</feature>
<protein>
    <recommendedName>
        <fullName evidence="2">Ig-like domain-containing protein</fullName>
    </recommendedName>
</protein>
<feature type="non-terminal residue" evidence="3">
    <location>
        <position position="1"/>
    </location>
</feature>
<dbReference type="AlphaFoldDB" id="A0A9Q0MLR2"/>
<evidence type="ECO:0000259" key="2">
    <source>
        <dbReference type="PROSITE" id="PS50835"/>
    </source>
</evidence>
<dbReference type="InterPro" id="IPR013783">
    <property type="entry name" value="Ig-like_fold"/>
</dbReference>
<keyword evidence="4" id="KW-1185">Reference proteome</keyword>
<dbReference type="Proteomes" id="UP001151699">
    <property type="component" value="Unassembled WGS sequence"/>
</dbReference>
<comment type="caution">
    <text evidence="3">The sequence shown here is derived from an EMBL/GenBank/DDBJ whole genome shotgun (WGS) entry which is preliminary data.</text>
</comment>
<accession>A0A9Q0MLR2</accession>
<dbReference type="Gene3D" id="2.60.40.10">
    <property type="entry name" value="Immunoglobulins"/>
    <property type="match status" value="1"/>
</dbReference>
<dbReference type="PROSITE" id="PS50835">
    <property type="entry name" value="IG_LIKE"/>
    <property type="match status" value="1"/>
</dbReference>
<dbReference type="InterPro" id="IPR013270">
    <property type="entry name" value="CD47_Vset"/>
</dbReference>
<dbReference type="PANTHER" id="PTHR21261:SF2">
    <property type="entry name" value="GH04238P-RELATED"/>
    <property type="match status" value="1"/>
</dbReference>
<dbReference type="OrthoDB" id="6478865at2759"/>
<sequence>MPKKSVLVTFLGVVCAACLAVRITNIKVPATYTIDAANQSDMLVLDCDYDHFSNETGFVLKWLFNDIPIYQWIPSQKPFALPLMKGLVNLTYVASSETFFRHKALWISKISWNLTGEYTCHVQTFQSTDKKSAKLQIIVPERKLELRHKTDDKGVVTINCIVKRIFPEPKIIVELQDKDEYRKVDIIDIRSEREFDGLYNVEVERD</sequence>
<keyword evidence="1" id="KW-0732">Signal</keyword>